<evidence type="ECO:0000256" key="3">
    <source>
        <dbReference type="ARBA" id="ARBA00007686"/>
    </source>
</evidence>
<dbReference type="InterPro" id="IPR046346">
    <property type="entry name" value="Aminoacid_DH-like_N_sf"/>
</dbReference>
<dbReference type="GO" id="GO:0004470">
    <property type="term" value="F:malic enzyme activity"/>
    <property type="evidence" value="ECO:0007669"/>
    <property type="project" value="InterPro"/>
</dbReference>
<comment type="cofactor">
    <cofactor evidence="2">
        <name>Mg(2+)</name>
        <dbReference type="ChEBI" id="CHEBI:18420"/>
    </cofactor>
</comment>
<dbReference type="Gene3D" id="3.40.50.10380">
    <property type="entry name" value="Malic enzyme, N-terminal domain"/>
    <property type="match status" value="1"/>
</dbReference>
<dbReference type="InterPro" id="IPR051674">
    <property type="entry name" value="Malate_Decarboxylase"/>
</dbReference>
<dbReference type="PIRSF" id="PIRSF036684">
    <property type="entry name" value="ME_PTA"/>
    <property type="match status" value="1"/>
</dbReference>
<gene>
    <name evidence="13" type="ORF">G3572_12690</name>
</gene>
<reference evidence="13 14" key="1">
    <citation type="submission" date="2020-02" db="EMBL/GenBank/DDBJ databases">
        <title>Rhodobacter algicola sp. nov., isolated from microalga culture.</title>
        <authorList>
            <person name="Park C.-Y."/>
        </authorList>
    </citation>
    <scope>NUCLEOTIDE SEQUENCE [LARGE SCALE GENOMIC DNA]</scope>
    <source>
        <strain evidence="13 14">ETT8</strain>
    </source>
</reference>
<dbReference type="InterPro" id="IPR037062">
    <property type="entry name" value="Malic_N_dom_sf"/>
</dbReference>
<feature type="binding site" evidence="9">
    <location>
        <position position="140"/>
    </location>
    <ligand>
        <name>a divalent metal cation</name>
        <dbReference type="ChEBI" id="CHEBI:60240"/>
    </ligand>
</feature>
<evidence type="ECO:0000256" key="6">
    <source>
        <dbReference type="ARBA" id="ARBA00023002"/>
    </source>
</evidence>
<dbReference type="FunFam" id="3.40.50.10380:FF:000003">
    <property type="entry name" value="NADP-dependent malic enzyme"/>
    <property type="match status" value="1"/>
</dbReference>
<evidence type="ECO:0000256" key="8">
    <source>
        <dbReference type="PIRSR" id="PIRSR036684-1"/>
    </source>
</evidence>
<evidence type="ECO:0000256" key="2">
    <source>
        <dbReference type="ARBA" id="ARBA00001946"/>
    </source>
</evidence>
<evidence type="ECO:0000259" key="12">
    <source>
        <dbReference type="SMART" id="SM01274"/>
    </source>
</evidence>
<dbReference type="InterPro" id="IPR045213">
    <property type="entry name" value="Malic_NAD-bd_bact_type"/>
</dbReference>
<protein>
    <submittedName>
        <fullName evidence="13">NADP-dependent malic enzyme</fullName>
    </submittedName>
</protein>
<dbReference type="SUPFAM" id="SSF53223">
    <property type="entry name" value="Aminoacid dehydrogenase-like, N-terminal domain"/>
    <property type="match status" value="1"/>
</dbReference>
<comment type="cofactor">
    <cofactor evidence="1">
        <name>Mn(2+)</name>
        <dbReference type="ChEBI" id="CHEBI:29035"/>
    </cofactor>
</comment>
<keyword evidence="7" id="KW-0511">Multifunctional enzyme</keyword>
<evidence type="ECO:0000256" key="4">
    <source>
        <dbReference type="ARBA" id="ARBA00008756"/>
    </source>
</evidence>
<feature type="binding site" evidence="10">
    <location>
        <begin position="80"/>
        <end position="87"/>
    </location>
    <ligand>
        <name>NADP(+)</name>
        <dbReference type="ChEBI" id="CHEBI:58349"/>
    </ligand>
</feature>
<dbReference type="GO" id="GO:0016746">
    <property type="term" value="F:acyltransferase activity"/>
    <property type="evidence" value="ECO:0007669"/>
    <property type="project" value="InterPro"/>
</dbReference>
<evidence type="ECO:0000256" key="7">
    <source>
        <dbReference type="ARBA" id="ARBA00023268"/>
    </source>
</evidence>
<dbReference type="PANTHER" id="PTHR43237:SF4">
    <property type="entry name" value="NADP-DEPENDENT MALIC ENZYME"/>
    <property type="match status" value="1"/>
</dbReference>
<dbReference type="InterPro" id="IPR002505">
    <property type="entry name" value="PTA_PTB"/>
</dbReference>
<dbReference type="InterPro" id="IPR012301">
    <property type="entry name" value="Malic_N_dom"/>
</dbReference>
<dbReference type="InterPro" id="IPR012188">
    <property type="entry name" value="ME_PTA"/>
</dbReference>
<keyword evidence="6" id="KW-0560">Oxidoreductase</keyword>
<dbReference type="AlphaFoldDB" id="A0A6B3RLX2"/>
<feature type="domain" description="Malic enzyme N-terminal" evidence="12">
    <location>
        <begin position="22"/>
        <end position="155"/>
    </location>
</feature>
<dbReference type="InterPro" id="IPR012302">
    <property type="entry name" value="Malic_NAD-bd"/>
</dbReference>
<dbReference type="FunFam" id="3.40.50.720:FF:000095">
    <property type="entry name" value="NADP-dependent malic enzyme"/>
    <property type="match status" value="1"/>
</dbReference>
<evidence type="ECO:0000256" key="1">
    <source>
        <dbReference type="ARBA" id="ARBA00001936"/>
    </source>
</evidence>
<evidence type="ECO:0000313" key="13">
    <source>
        <dbReference type="EMBL" id="NEX47067.1"/>
    </source>
</evidence>
<comment type="similarity">
    <text evidence="4">In the C-terminal section; belongs to the phosphate acetyltransferase and butyryltransferase family.</text>
</comment>
<accession>A0A6B3RLX2</accession>
<dbReference type="GO" id="GO:0046872">
    <property type="term" value="F:metal ion binding"/>
    <property type="evidence" value="ECO:0007669"/>
    <property type="project" value="UniProtKB-KW"/>
</dbReference>
<dbReference type="Gene3D" id="3.40.50.10950">
    <property type="match status" value="1"/>
</dbReference>
<dbReference type="InterPro" id="IPR042112">
    <property type="entry name" value="P_AcTrfase_dom2"/>
</dbReference>
<proteinExistence type="inferred from homology"/>
<keyword evidence="10" id="KW-0521">NADP</keyword>
<dbReference type="EMBL" id="JAAIKE010000003">
    <property type="protein sequence ID" value="NEX47067.1"/>
    <property type="molecule type" value="Genomic_DNA"/>
</dbReference>
<organism evidence="13 14">
    <name type="scientific">Pseudotabrizicola algicola</name>
    <dbReference type="NCBI Taxonomy" id="2709381"/>
    <lineage>
        <taxon>Bacteria</taxon>
        <taxon>Pseudomonadati</taxon>
        <taxon>Pseudomonadota</taxon>
        <taxon>Alphaproteobacteria</taxon>
        <taxon>Rhodobacterales</taxon>
        <taxon>Paracoccaceae</taxon>
        <taxon>Pseudotabrizicola</taxon>
    </lineage>
</organism>
<dbReference type="SUPFAM" id="SSF51735">
    <property type="entry name" value="NAD(P)-binding Rossmann-fold domains"/>
    <property type="match status" value="1"/>
</dbReference>
<comment type="caution">
    <text evidence="13">The sequence shown here is derived from an EMBL/GenBank/DDBJ whole genome shotgun (WGS) entry which is preliminary data.</text>
</comment>
<dbReference type="Proteomes" id="UP000481421">
    <property type="component" value="Unassembled WGS sequence"/>
</dbReference>
<dbReference type="Pfam" id="PF01515">
    <property type="entry name" value="PTA_PTB"/>
    <property type="match status" value="1"/>
</dbReference>
<dbReference type="InterPro" id="IPR042113">
    <property type="entry name" value="P_AcTrfase_dom1"/>
</dbReference>
<feature type="active site" description="Proton acceptor" evidence="8">
    <location>
        <position position="98"/>
    </location>
</feature>
<sequence>MEEVRQDNTRQAALDYHEFPKPGKLEIRATKPLANGRDLSRAYSPGVAEACLEIKADPSTASRYTSRGNLVAVVSNGTAVLGLGNIGALASKPVMEGKAVLFKKFANIDCFDIELNEADPEKLADIVCALEPTFGAINLEDIKAPDCFIVERLCRERMNIPVFHDDQHGTAIVVGAAATNAMIIAGKRFDQIKIVSTGGGAAGIACLEMLVKLGVRRENIWLCDLEGLVYKGRTAQMTPQKEAFAQGTTPATLGDVIAGADLFLGLSGPGVLTQDMVARMAPNPIIFALANPNPEIQPDLAREVAPGAIIATGRSDFPNQVNNVLCFPFIFRGALDVGATTINDEMKIACIEGIAALARATTSAEAAAAYSGEKLSFGCDYLIPKPFDPRLMGVVASAVARAAMETGVATRPLDDIEAYKTKLDGSVFKSAMLMRPVFEAARQAERTIVFAEGEDERVLRTANAMLEETTDLPILIGRPDVVEARCERAGLPIRPGKDFHLVNPENDPRYRDYWGTYAELMARRGVSPDIARAIMRTNTTAIAAVMVHRGEADSMICGTFGQYLWHLGYVRQVLARGGLQPVGALSMMILEDGPLFIADTHVHAEPTPQQIMQTVLGAARHVRRFGLTPKVALCTQSQFGNMENEKAQRMRAALELLDQREPDFAYEGEMNVDSALDQSLRDRLLPGSRFEGAANVLVFASADAASGVRNILKMKAGGLEVGPILMGMGNKAHIVTPSITARGLLNVSAIAGTPVAHYG</sequence>
<feature type="binding site" evidence="9">
    <location>
        <position position="141"/>
    </location>
    <ligand>
        <name>a divalent metal cation</name>
        <dbReference type="ChEBI" id="CHEBI:60240"/>
    </ligand>
</feature>
<feature type="binding site" evidence="10">
    <location>
        <position position="166"/>
    </location>
    <ligand>
        <name>a divalent metal cation</name>
        <dbReference type="ChEBI" id="CHEBI:60240"/>
    </ligand>
</feature>
<dbReference type="SMART" id="SM01274">
    <property type="entry name" value="malic"/>
    <property type="match status" value="1"/>
</dbReference>
<dbReference type="Pfam" id="PF00390">
    <property type="entry name" value="malic"/>
    <property type="match status" value="1"/>
</dbReference>
<dbReference type="InterPro" id="IPR036291">
    <property type="entry name" value="NAD(P)-bd_dom_sf"/>
</dbReference>
<name>A0A6B3RLX2_9RHOB</name>
<dbReference type="Gene3D" id="3.40.50.720">
    <property type="entry name" value="NAD(P)-binding Rossmann-like Domain"/>
    <property type="match status" value="1"/>
</dbReference>
<dbReference type="GO" id="GO:0051287">
    <property type="term" value="F:NAD binding"/>
    <property type="evidence" value="ECO:0007669"/>
    <property type="project" value="InterPro"/>
</dbReference>
<dbReference type="PANTHER" id="PTHR43237">
    <property type="entry name" value="NADP-DEPENDENT MALIC ENZYME"/>
    <property type="match status" value="1"/>
</dbReference>
<keyword evidence="5 9" id="KW-0479">Metal-binding</keyword>
<dbReference type="SUPFAM" id="SSF53659">
    <property type="entry name" value="Isocitrate/Isopropylmalate dehydrogenase-like"/>
    <property type="match status" value="1"/>
</dbReference>
<dbReference type="GO" id="GO:0016616">
    <property type="term" value="F:oxidoreductase activity, acting on the CH-OH group of donors, NAD or NADP as acceptor"/>
    <property type="evidence" value="ECO:0007669"/>
    <property type="project" value="InterPro"/>
</dbReference>
<dbReference type="RefSeq" id="WP_164612351.1">
    <property type="nucleotide sequence ID" value="NZ_JAAIKE010000003.1"/>
</dbReference>
<dbReference type="CDD" id="cd05311">
    <property type="entry name" value="NAD_bind_2_malic_enz"/>
    <property type="match status" value="1"/>
</dbReference>
<keyword evidence="14" id="KW-1185">Reference proteome</keyword>
<evidence type="ECO:0000259" key="11">
    <source>
        <dbReference type="SMART" id="SM00919"/>
    </source>
</evidence>
<dbReference type="Pfam" id="PF03949">
    <property type="entry name" value="Malic_M"/>
    <property type="match status" value="1"/>
</dbReference>
<evidence type="ECO:0000256" key="9">
    <source>
        <dbReference type="PIRSR" id="PIRSR036684-2"/>
    </source>
</evidence>
<feature type="domain" description="Malic enzyme NAD-binding" evidence="11">
    <location>
        <begin position="167"/>
        <end position="404"/>
    </location>
</feature>
<dbReference type="GO" id="GO:0006108">
    <property type="term" value="P:malate metabolic process"/>
    <property type="evidence" value="ECO:0007669"/>
    <property type="project" value="InterPro"/>
</dbReference>
<evidence type="ECO:0000313" key="14">
    <source>
        <dbReference type="Proteomes" id="UP000481421"/>
    </source>
</evidence>
<feature type="binding site" evidence="10">
    <location>
        <position position="291"/>
    </location>
    <ligand>
        <name>a divalent metal cation</name>
        <dbReference type="ChEBI" id="CHEBI:60240"/>
    </ligand>
</feature>
<evidence type="ECO:0000256" key="5">
    <source>
        <dbReference type="ARBA" id="ARBA00022723"/>
    </source>
</evidence>
<evidence type="ECO:0000256" key="10">
    <source>
        <dbReference type="PIRSR" id="PIRSR036684-3"/>
    </source>
</evidence>
<comment type="similarity">
    <text evidence="3">In the N-terminal section; belongs to the malic enzymes family.</text>
</comment>
<dbReference type="Gene3D" id="3.40.50.10750">
    <property type="entry name" value="Isocitrate/Isopropylmalate dehydrogenase-like"/>
    <property type="match status" value="1"/>
</dbReference>
<dbReference type="SMART" id="SM00919">
    <property type="entry name" value="Malic_M"/>
    <property type="match status" value="1"/>
</dbReference>